<sequence>MEEDQEHRFVCKICSKSCFSGKSLGGHMRGHLASISAKKHEDHQNGEKVLRVSDSTQKLEKLKNGDLGLEGDCHGSYGLRENPKKTWRVSNPKQSVAMKEKLCKECGKEFPSLRALSGHMRCHSIKDKENICKQCGKGFDSMRALFGHMRHHTKRSRLSNESPEESQSEYETACPIRRKRSKTRYKITGNFASSNLNSSSNVSEIDEVEEAAMCLIMLSRGVINWVEFNSVLESSENNSVIFEAKSVHQSEKLVSDVDETWKVKKLGVKFDSCVSYSGNSVFEKNESELGDFDSGFFGKNKKKAEFEVSINGFDEGDKFKKPVVDAESEIKNGSEPTEVELEKGLMREVVLDQADSEILKSNSSKEAGFDVQEPELGAGFEVQDPELGENLCDEINFVASTSGIFEDFQKKREYTCKTCNKIFHSYRALGGHRANHKTISSSENRTVEANISPPTNTESNSKLDKLECNENAVEHDVGLGAMTSYELKKSKDHKCPICFKVFPSGQALGGHKRAHYIGFSENRNTESVLTKQEELPDIHNSIFDLNVPLSLESEVNDDDVVVGFKPWLVGSDHEREALLISN</sequence>
<evidence type="ECO:0000313" key="1">
    <source>
        <dbReference type="EMBL" id="KAI8017970.1"/>
    </source>
</evidence>
<protein>
    <submittedName>
        <fullName evidence="1">Zinc finger protein ZAT4</fullName>
    </submittedName>
</protein>
<proteinExistence type="predicted"/>
<gene>
    <name evidence="1" type="ORF">LOK49_LG04G03429</name>
</gene>
<dbReference type="Proteomes" id="UP001060215">
    <property type="component" value="Chromosome 2"/>
</dbReference>
<dbReference type="EMBL" id="CM045759">
    <property type="protein sequence ID" value="KAI8017970.1"/>
    <property type="molecule type" value="Genomic_DNA"/>
</dbReference>
<name>A0ACC0HZN7_9ERIC</name>
<reference evidence="1 2" key="1">
    <citation type="journal article" date="2022" name="Plant J.">
        <title>Chromosome-level genome of Camellia lanceoleosa provides a valuable resource for understanding genome evolution and self-incompatibility.</title>
        <authorList>
            <person name="Gong W."/>
            <person name="Xiao S."/>
            <person name="Wang L."/>
            <person name="Liao Z."/>
            <person name="Chang Y."/>
            <person name="Mo W."/>
            <person name="Hu G."/>
            <person name="Li W."/>
            <person name="Zhao G."/>
            <person name="Zhu H."/>
            <person name="Hu X."/>
            <person name="Ji K."/>
            <person name="Xiang X."/>
            <person name="Song Q."/>
            <person name="Yuan D."/>
            <person name="Jin S."/>
            <person name="Zhang L."/>
        </authorList>
    </citation>
    <scope>NUCLEOTIDE SEQUENCE [LARGE SCALE GENOMIC DNA]</scope>
    <source>
        <strain evidence="1">SQ_2022a</strain>
    </source>
</reference>
<accession>A0ACC0HZN7</accession>
<organism evidence="1 2">
    <name type="scientific">Camellia lanceoleosa</name>
    <dbReference type="NCBI Taxonomy" id="1840588"/>
    <lineage>
        <taxon>Eukaryota</taxon>
        <taxon>Viridiplantae</taxon>
        <taxon>Streptophyta</taxon>
        <taxon>Embryophyta</taxon>
        <taxon>Tracheophyta</taxon>
        <taxon>Spermatophyta</taxon>
        <taxon>Magnoliopsida</taxon>
        <taxon>eudicotyledons</taxon>
        <taxon>Gunneridae</taxon>
        <taxon>Pentapetalae</taxon>
        <taxon>asterids</taxon>
        <taxon>Ericales</taxon>
        <taxon>Theaceae</taxon>
        <taxon>Camellia</taxon>
    </lineage>
</organism>
<keyword evidence="2" id="KW-1185">Reference proteome</keyword>
<comment type="caution">
    <text evidence="1">The sequence shown here is derived from an EMBL/GenBank/DDBJ whole genome shotgun (WGS) entry which is preliminary data.</text>
</comment>
<evidence type="ECO:0000313" key="2">
    <source>
        <dbReference type="Proteomes" id="UP001060215"/>
    </source>
</evidence>